<evidence type="ECO:0000256" key="6">
    <source>
        <dbReference type="ARBA" id="ARBA00022598"/>
    </source>
</evidence>
<evidence type="ECO:0000259" key="19">
    <source>
        <dbReference type="Pfam" id="PF08264"/>
    </source>
</evidence>
<sequence length="1484" mass="163800">MPSISEIVKAHQPDLASYEELYKWFHTHPELSFQEKNTAEAIVKHLKTFNVFAVHSSIGGHGIAASFSNGPGKTILLRADIDALPVEEKTGLQYASTARMSDLDGVEKPVMHACGHDMHITALLAAAECLVKCKDEWSGELILVFQPAEERAGGAQNMVDDGLYKKMKEPDVLVGAHVMPERAGVIGTKHGLIASSADRFQLRIPGRQAHASTPHRGIDPILQAASTIMRLQSIVSREVDPLDFAVVTVSAFHAGDAENIIPSEANLKIDVRAGLPKTRERVLASVKRIIASEAEASNNPDQPTLTPTTQFPLLFNDDGITDALEKSFSKHFEPGKHGYQNDIARLQGSEDFGILATAIGKPSCFFLYGGTDQKVWDKAEEEAYAYGGDGGPSHRQMKSTIQKMSGAPPPTSPADSPAQDAIMLTPTRILRASWSNTLRLPKSNFPPRPLASTNREYLRRCTDELYAWQQSSERIVYKGHPEKQGSEQKGAAAALGGQDQRSPGSFTLHDGPPYANGPLHIGHALNKITKDVICRFQVGQGKKVSYIPGWDCHGLPIEIKALQAQKKDAAQTDPVSVREAARELATRTIEEQKKGFKEWAVMGEWDHAYQTMDRDFEIRQLEVFKSMFEKGLIYRQFKPVYWSPSSRTALAEAELEYDEGHKSLAAFVRYPVHLSEALKTGAMKSVQGEVSVVIWTTTPWTLPANKAIAVHRDMQYCIVKDAENGDELVLIAASRVAEYEKILERKLEIVVSDVRGSDLADQVQYENPFQKASGLQPIIHADFVTDSSGTGLVHLAPGHGMDDYNVCMSLNVSAFAPIDDAGAFTKDAFPEQPELLEGLPVADVKKSGSNAVCNYLSKLGMLRGKQNYRHKYPIDWRTKEPVITRATEQWFANVEGIKDASMKAIANVNFMPESGRSRLESFIQGRSQWCISRQRAWGVPIPALYKVEGDTLKATMDSEVIEHVVGVIKERGINAWWTDAQDDPAWKPKHLTGTYVRGRDTMDVWFDSGTSWTLLPAQKDQPVADVYLEGTDQHRGWFQSSLLTHVATQPYSTETVKAPYKTLITHGFTLDSDGRKMSKSLGNVISPFQIMSGELLPPVKRKKQKGVKQDPATKHTPTYDAMGADALRLWAASSDYTRDVTIGQPVLMSVNQALHKYRVTFKWLLGIFSLPSCPPPFTSFNSLVPAVAPFHDLTDRLAIHRLVQVSSEAHAHFARYEFFKGVNTLNKYISMDLSAFYFETLKDRVYTGDKADCETLQRVLGLIFYELLQMLAPVCPLLVEEVWDHVPEPLREGSVHPARAVWSALPALTASETAGLEAMSETTSVLGAAIKIAQERVRAEKKIGSSLECAATVYLPAASAEKLNAEFAKCMHPLALESTDIEAQFAGLFVISEVRVRVLPDSSSSNSQLGFANEDPEQMKQRFAWVEEEAVVAGGEGSAMVGNARVLVHPPSGEKCPRCWRFVKEEKEDVCGRCADVVAKQGGI</sequence>
<dbReference type="GO" id="GO:0005739">
    <property type="term" value="C:mitochondrion"/>
    <property type="evidence" value="ECO:0007669"/>
    <property type="project" value="UniProtKB-SubCell"/>
</dbReference>
<dbReference type="SUPFAM" id="SSF52374">
    <property type="entry name" value="Nucleotidylyl transferase"/>
    <property type="match status" value="1"/>
</dbReference>
<evidence type="ECO:0000256" key="7">
    <source>
        <dbReference type="ARBA" id="ARBA00022741"/>
    </source>
</evidence>
<comment type="caution">
    <text evidence="20">The sequence shown here is derived from an EMBL/GenBank/DDBJ whole genome shotgun (WGS) entry which is preliminary data.</text>
</comment>
<dbReference type="GO" id="GO:0006428">
    <property type="term" value="P:isoleucyl-tRNA aminoacylation"/>
    <property type="evidence" value="ECO:0007669"/>
    <property type="project" value="InterPro"/>
</dbReference>
<dbReference type="PROSITE" id="PS00178">
    <property type="entry name" value="AA_TRNA_LIGASE_I"/>
    <property type="match status" value="1"/>
</dbReference>
<proteinExistence type="inferred from homology"/>
<evidence type="ECO:0000256" key="4">
    <source>
        <dbReference type="ARBA" id="ARBA00006247"/>
    </source>
</evidence>
<dbReference type="Pfam" id="PF01546">
    <property type="entry name" value="Peptidase_M20"/>
    <property type="match status" value="1"/>
</dbReference>
<dbReference type="EC" id="6.1.1.5" evidence="5"/>
<dbReference type="PRINTS" id="PR00984">
    <property type="entry name" value="TRNASYNTHILE"/>
</dbReference>
<keyword evidence="21" id="KW-1185">Reference proteome</keyword>
<evidence type="ECO:0000256" key="5">
    <source>
        <dbReference type="ARBA" id="ARBA00013165"/>
    </source>
</evidence>
<dbReference type="GO" id="GO:0005524">
    <property type="term" value="F:ATP binding"/>
    <property type="evidence" value="ECO:0007669"/>
    <property type="project" value="UniProtKB-KW"/>
</dbReference>
<keyword evidence="8 20" id="KW-0378">Hydrolase</keyword>
<name>A0A364N197_STELY</name>
<evidence type="ECO:0000259" key="17">
    <source>
        <dbReference type="Pfam" id="PF00133"/>
    </source>
</evidence>
<evidence type="ECO:0000256" key="9">
    <source>
        <dbReference type="ARBA" id="ARBA00022840"/>
    </source>
</evidence>
<comment type="similarity">
    <text evidence="2 15">Belongs to the class-I aminoacyl-tRNA synthetase family.</text>
</comment>
<dbReference type="Pfam" id="PF00133">
    <property type="entry name" value="tRNA-synt_1"/>
    <property type="match status" value="1"/>
</dbReference>
<dbReference type="PANTHER" id="PTHR42765">
    <property type="entry name" value="SOLEUCYL-TRNA SYNTHETASE"/>
    <property type="match status" value="1"/>
</dbReference>
<comment type="similarity">
    <text evidence="3">Belongs to the peptidase M20 family.</text>
</comment>
<keyword evidence="6 15" id="KW-0436">Ligase</keyword>
<evidence type="ECO:0000256" key="12">
    <source>
        <dbReference type="ARBA" id="ARBA00032665"/>
    </source>
</evidence>
<evidence type="ECO:0000256" key="15">
    <source>
        <dbReference type="RuleBase" id="RU363035"/>
    </source>
</evidence>
<dbReference type="InterPro" id="IPR001412">
    <property type="entry name" value="aa-tRNA-synth_I_CS"/>
</dbReference>
<evidence type="ECO:0000256" key="13">
    <source>
        <dbReference type="ARBA" id="ARBA00048359"/>
    </source>
</evidence>
<protein>
    <recommendedName>
        <fullName evidence="14">Isoleucine--tRNA ligase, mitochondrial</fullName>
        <ecNumber evidence="5">6.1.1.5</ecNumber>
    </recommendedName>
    <alternativeName>
        <fullName evidence="12">Isoleucyl-tRNA synthetase</fullName>
    </alternativeName>
</protein>
<evidence type="ECO:0000256" key="14">
    <source>
        <dbReference type="ARBA" id="ARBA00068280"/>
    </source>
</evidence>
<dbReference type="GO" id="GO:0000049">
    <property type="term" value="F:tRNA binding"/>
    <property type="evidence" value="ECO:0007669"/>
    <property type="project" value="InterPro"/>
</dbReference>
<comment type="catalytic activity">
    <reaction evidence="13">
        <text>tRNA(Ile) + L-isoleucine + ATP = L-isoleucyl-tRNA(Ile) + AMP + diphosphate</text>
        <dbReference type="Rhea" id="RHEA:11060"/>
        <dbReference type="Rhea" id="RHEA-COMP:9666"/>
        <dbReference type="Rhea" id="RHEA-COMP:9695"/>
        <dbReference type="ChEBI" id="CHEBI:30616"/>
        <dbReference type="ChEBI" id="CHEBI:33019"/>
        <dbReference type="ChEBI" id="CHEBI:58045"/>
        <dbReference type="ChEBI" id="CHEBI:78442"/>
        <dbReference type="ChEBI" id="CHEBI:78528"/>
        <dbReference type="ChEBI" id="CHEBI:456215"/>
        <dbReference type="EC" id="6.1.1.5"/>
    </reaction>
</comment>
<dbReference type="Gene3D" id="3.40.630.10">
    <property type="entry name" value="Zn peptidases"/>
    <property type="match status" value="1"/>
</dbReference>
<dbReference type="CDD" id="cd07960">
    <property type="entry name" value="Anticodon_Ia_Ile_BEm"/>
    <property type="match status" value="1"/>
</dbReference>
<evidence type="ECO:0000256" key="2">
    <source>
        <dbReference type="ARBA" id="ARBA00005594"/>
    </source>
</evidence>
<dbReference type="InterPro" id="IPR002301">
    <property type="entry name" value="Ile-tRNA-ligase"/>
</dbReference>
<dbReference type="Proteomes" id="UP000249619">
    <property type="component" value="Unassembled WGS sequence"/>
</dbReference>
<dbReference type="SUPFAM" id="SSF53187">
    <property type="entry name" value="Zn-dependent exopeptidases"/>
    <property type="match status" value="1"/>
</dbReference>
<evidence type="ECO:0000256" key="3">
    <source>
        <dbReference type="ARBA" id="ARBA00006153"/>
    </source>
</evidence>
<dbReference type="PANTHER" id="PTHR42765:SF1">
    <property type="entry name" value="ISOLEUCINE--TRNA LIGASE, MITOCHONDRIAL"/>
    <property type="match status" value="1"/>
</dbReference>
<keyword evidence="10 15" id="KW-0648">Protein biosynthesis</keyword>
<organism evidence="20 21">
    <name type="scientific">Stemphylium lycopersici</name>
    <name type="common">Tomato gray leaf spot disease fungus</name>
    <name type="synonym">Thyrospora lycopersici</name>
    <dbReference type="NCBI Taxonomy" id="183478"/>
    <lineage>
        <taxon>Eukaryota</taxon>
        <taxon>Fungi</taxon>
        <taxon>Dikarya</taxon>
        <taxon>Ascomycota</taxon>
        <taxon>Pezizomycotina</taxon>
        <taxon>Dothideomycetes</taxon>
        <taxon>Pleosporomycetidae</taxon>
        <taxon>Pleosporales</taxon>
        <taxon>Pleosporineae</taxon>
        <taxon>Pleosporaceae</taxon>
        <taxon>Stemphylium</taxon>
    </lineage>
</organism>
<evidence type="ECO:0000256" key="8">
    <source>
        <dbReference type="ARBA" id="ARBA00022801"/>
    </source>
</evidence>
<evidence type="ECO:0000259" key="18">
    <source>
        <dbReference type="Pfam" id="PF07687"/>
    </source>
</evidence>
<gene>
    <name evidence="20" type="ORF">DDE83_005616</name>
</gene>
<dbReference type="InterPro" id="IPR036264">
    <property type="entry name" value="Bact_exopeptidase_dim_dom"/>
</dbReference>
<dbReference type="SUPFAM" id="SSF55031">
    <property type="entry name" value="Bacterial exopeptidase dimerisation domain"/>
    <property type="match status" value="1"/>
</dbReference>
<dbReference type="NCBIfam" id="TIGR01891">
    <property type="entry name" value="amidohydrolases"/>
    <property type="match status" value="1"/>
</dbReference>
<dbReference type="SUPFAM" id="SSF50677">
    <property type="entry name" value="ValRS/IleRS/LeuRS editing domain"/>
    <property type="match status" value="1"/>
</dbReference>
<evidence type="ECO:0000256" key="16">
    <source>
        <dbReference type="SAM" id="MobiDB-lite"/>
    </source>
</evidence>
<dbReference type="InterPro" id="IPR002300">
    <property type="entry name" value="aa-tRNA-synth_Ia"/>
</dbReference>
<dbReference type="FunFam" id="3.30.70.360:FF:000001">
    <property type="entry name" value="N-acetyldiaminopimelate deacetylase"/>
    <property type="match status" value="1"/>
</dbReference>
<evidence type="ECO:0000256" key="1">
    <source>
        <dbReference type="ARBA" id="ARBA00004173"/>
    </source>
</evidence>
<dbReference type="Gene3D" id="3.90.740.10">
    <property type="entry name" value="Valyl/Leucyl/Isoleucyl-tRNA synthetase, editing domain"/>
    <property type="match status" value="1"/>
</dbReference>
<keyword evidence="7 15" id="KW-0547">Nucleotide-binding</keyword>
<dbReference type="Pfam" id="PF07687">
    <property type="entry name" value="M20_dimer"/>
    <property type="match status" value="1"/>
</dbReference>
<feature type="domain" description="Peptidase M20 dimerisation" evidence="18">
    <location>
        <begin position="199"/>
        <end position="295"/>
    </location>
</feature>
<dbReference type="NCBIfam" id="TIGR00392">
    <property type="entry name" value="ileS"/>
    <property type="match status" value="1"/>
</dbReference>
<dbReference type="InterPro" id="IPR033708">
    <property type="entry name" value="Anticodon_Ile_BEm"/>
</dbReference>
<feature type="region of interest" description="Disordered" evidence="16">
    <location>
        <begin position="387"/>
        <end position="417"/>
    </location>
</feature>
<dbReference type="GO" id="GO:0032543">
    <property type="term" value="P:mitochondrial translation"/>
    <property type="evidence" value="ECO:0007669"/>
    <property type="project" value="TreeGrafter"/>
</dbReference>
<dbReference type="InterPro" id="IPR013155">
    <property type="entry name" value="M/V/L/I-tRNA-synth_anticd-bd"/>
</dbReference>
<reference evidence="21" key="1">
    <citation type="submission" date="2018-05" db="EMBL/GenBank/DDBJ databases">
        <title>Draft genome sequence of Stemphylium lycopersici strain CIDEFI 213.</title>
        <authorList>
            <person name="Medina R."/>
            <person name="Franco M.E.E."/>
            <person name="Lucentini C.G."/>
            <person name="Saparrat M.C.N."/>
            <person name="Balatti P.A."/>
        </authorList>
    </citation>
    <scope>NUCLEOTIDE SEQUENCE [LARGE SCALE GENOMIC DNA]</scope>
    <source>
        <strain evidence="21">CIDEFI 213</strain>
    </source>
</reference>
<feature type="domain" description="Methionyl/Valyl/Leucyl/Isoleucyl-tRNA synthetase anticodon-binding" evidence="19">
    <location>
        <begin position="1195"/>
        <end position="1350"/>
    </location>
</feature>
<evidence type="ECO:0000256" key="10">
    <source>
        <dbReference type="ARBA" id="ARBA00022917"/>
    </source>
</evidence>
<keyword evidence="11 15" id="KW-0030">Aminoacyl-tRNA synthetase</keyword>
<dbReference type="FunFam" id="3.40.50.620:FF:000111">
    <property type="entry name" value="Mitochondrial isoleucyl-tRNA synthetase"/>
    <property type="match status" value="1"/>
</dbReference>
<dbReference type="InterPro" id="IPR014729">
    <property type="entry name" value="Rossmann-like_a/b/a_fold"/>
</dbReference>
<keyword evidence="9 15" id="KW-0067">ATP-binding</keyword>
<dbReference type="InterPro" id="IPR011650">
    <property type="entry name" value="Peptidase_M20_dimer"/>
</dbReference>
<dbReference type="InterPro" id="IPR009008">
    <property type="entry name" value="Val/Leu/Ile-tRNA-synth_edit"/>
</dbReference>
<dbReference type="InterPro" id="IPR009080">
    <property type="entry name" value="tRNAsynth_Ia_anticodon-bd"/>
</dbReference>
<dbReference type="Gene3D" id="3.40.50.620">
    <property type="entry name" value="HUPs"/>
    <property type="match status" value="2"/>
</dbReference>
<dbReference type="Gene3D" id="1.10.730.20">
    <property type="match status" value="1"/>
</dbReference>
<dbReference type="GO" id="GO:0004822">
    <property type="term" value="F:isoleucine-tRNA ligase activity"/>
    <property type="evidence" value="ECO:0007669"/>
    <property type="project" value="UniProtKB-EC"/>
</dbReference>
<dbReference type="InterPro" id="IPR017439">
    <property type="entry name" value="Amidohydrolase"/>
</dbReference>
<accession>A0A364N197</accession>
<feature type="domain" description="Aminoacyl-tRNA synthetase class Ia" evidence="17">
    <location>
        <begin position="503"/>
        <end position="1142"/>
    </location>
</feature>
<dbReference type="GO" id="GO:0002161">
    <property type="term" value="F:aminoacyl-tRNA deacylase activity"/>
    <property type="evidence" value="ECO:0007669"/>
    <property type="project" value="InterPro"/>
</dbReference>
<dbReference type="InterPro" id="IPR050081">
    <property type="entry name" value="Ile-tRNA_ligase"/>
</dbReference>
<comment type="similarity">
    <text evidence="4">Belongs to the peptidase M20A family.</text>
</comment>
<dbReference type="STRING" id="183478.A0A364N197"/>
<dbReference type="Gene3D" id="3.30.70.360">
    <property type="match status" value="1"/>
</dbReference>
<evidence type="ECO:0000313" key="20">
    <source>
        <dbReference type="EMBL" id="RAR09243.1"/>
    </source>
</evidence>
<evidence type="ECO:0000313" key="21">
    <source>
        <dbReference type="Proteomes" id="UP000249619"/>
    </source>
</evidence>
<comment type="subcellular location">
    <subcellularLocation>
        <location evidence="1">Mitochondrion</location>
    </subcellularLocation>
</comment>
<dbReference type="SUPFAM" id="SSF47323">
    <property type="entry name" value="Anticodon-binding domain of a subclass of class I aminoacyl-tRNA synthetases"/>
    <property type="match status" value="1"/>
</dbReference>
<dbReference type="Pfam" id="PF08264">
    <property type="entry name" value="Anticodon_1"/>
    <property type="match status" value="1"/>
</dbReference>
<feature type="region of interest" description="Disordered" evidence="16">
    <location>
        <begin position="480"/>
        <end position="513"/>
    </location>
</feature>
<dbReference type="EMBL" id="QGDH01000077">
    <property type="protein sequence ID" value="RAR09243.1"/>
    <property type="molecule type" value="Genomic_DNA"/>
</dbReference>
<evidence type="ECO:0000256" key="11">
    <source>
        <dbReference type="ARBA" id="ARBA00023146"/>
    </source>
</evidence>
<dbReference type="InterPro" id="IPR002933">
    <property type="entry name" value="Peptidase_M20"/>
</dbReference>